<evidence type="ECO:0000313" key="2">
    <source>
        <dbReference type="Proteomes" id="UP000234329"/>
    </source>
</evidence>
<reference evidence="1 2" key="1">
    <citation type="submission" date="2017-03" db="EMBL/GenBank/DDBJ databases">
        <title>Draft genime sequence of the acidophilic sulfur-oxidizing bacterium Acidithiobacillus sp. SH, isolated from seawater.</title>
        <authorList>
            <person name="Sharmin S."/>
            <person name="Tokuhisa M."/>
            <person name="Kanao T."/>
            <person name="Kamimura K."/>
        </authorList>
    </citation>
    <scope>NUCLEOTIDE SEQUENCE [LARGE SCALE GENOMIC DNA]</scope>
    <source>
        <strain evidence="1 2">SH</strain>
    </source>
</reference>
<dbReference type="EMBL" id="MXAV01000053">
    <property type="protein sequence ID" value="PKY09676.1"/>
    <property type="molecule type" value="Genomic_DNA"/>
</dbReference>
<dbReference type="OrthoDB" id="5310847at2"/>
<comment type="caution">
    <text evidence="1">The sequence shown here is derived from an EMBL/GenBank/DDBJ whole genome shotgun (WGS) entry which is preliminary data.</text>
</comment>
<dbReference type="Proteomes" id="UP000234329">
    <property type="component" value="Unassembled WGS sequence"/>
</dbReference>
<keyword evidence="2" id="KW-1185">Reference proteome</keyword>
<evidence type="ECO:0000313" key="1">
    <source>
        <dbReference type="EMBL" id="PKY09676.1"/>
    </source>
</evidence>
<accession>A0A2I1DIH5</accession>
<protein>
    <submittedName>
        <fullName evidence="1">Uncharacterized protein</fullName>
    </submittedName>
</protein>
<dbReference type="InParanoid" id="A0A2I1DIH5"/>
<sequence>MATSAERMRKKRAKDQQLVLSNGDNALLSDAALIEQLGIAYRNVRRGQSNTVLLGLLQEVAARSALSGVVL</sequence>
<gene>
    <name evidence="1" type="ORF">B1757_13820</name>
</gene>
<dbReference type="AlphaFoldDB" id="A0A2I1DIH5"/>
<name>A0A2I1DIH5_9PROT</name>
<proteinExistence type="predicted"/>
<organism evidence="1 2">
    <name type="scientific">Acidithiobacillus marinus</name>
    <dbReference type="NCBI Taxonomy" id="187490"/>
    <lineage>
        <taxon>Bacteria</taxon>
        <taxon>Pseudomonadati</taxon>
        <taxon>Pseudomonadota</taxon>
        <taxon>Acidithiobacillia</taxon>
        <taxon>Acidithiobacillales</taxon>
        <taxon>Acidithiobacillaceae</taxon>
        <taxon>Acidithiobacillus</taxon>
    </lineage>
</organism>